<keyword evidence="1" id="KW-0645">Protease</keyword>
<dbReference type="InterPro" id="IPR050819">
    <property type="entry name" value="Tripeptidyl-peptidase_I"/>
</dbReference>
<dbReference type="SUPFAM" id="SSF52743">
    <property type="entry name" value="Subtilisin-like"/>
    <property type="match status" value="1"/>
</dbReference>
<keyword evidence="1" id="KW-0479">Metal-binding</keyword>
<reference evidence="3 4" key="1">
    <citation type="submission" date="2019-07" db="EMBL/GenBank/DDBJ databases">
        <title>Whole genome shotgun sequence of Reyranella soli NBRC 108950.</title>
        <authorList>
            <person name="Hosoyama A."/>
            <person name="Uohara A."/>
            <person name="Ohji S."/>
            <person name="Ichikawa N."/>
        </authorList>
    </citation>
    <scope>NUCLEOTIDE SEQUENCE [LARGE SCALE GENOMIC DNA]</scope>
    <source>
        <strain evidence="3 4">NBRC 108950</strain>
    </source>
</reference>
<feature type="domain" description="Peptidase S53" evidence="2">
    <location>
        <begin position="214"/>
        <end position="667"/>
    </location>
</feature>
<dbReference type="EMBL" id="BKAJ01000110">
    <property type="protein sequence ID" value="GEP58757.1"/>
    <property type="molecule type" value="Genomic_DNA"/>
</dbReference>
<dbReference type="PROSITE" id="PS51695">
    <property type="entry name" value="SEDOLISIN"/>
    <property type="match status" value="1"/>
</dbReference>
<dbReference type="InterPro" id="IPR030400">
    <property type="entry name" value="Sedolisin_dom"/>
</dbReference>
<comment type="caution">
    <text evidence="3">The sequence shown here is derived from an EMBL/GenBank/DDBJ whole genome shotgun (WGS) entry which is preliminary data.</text>
</comment>
<keyword evidence="4" id="KW-1185">Reference proteome</keyword>
<feature type="active site" description="Charge relay system" evidence="1">
    <location>
        <position position="565"/>
    </location>
</feature>
<evidence type="ECO:0000313" key="3">
    <source>
        <dbReference type="EMBL" id="GEP58757.1"/>
    </source>
</evidence>
<dbReference type="CDD" id="cd04056">
    <property type="entry name" value="Peptidases_S53"/>
    <property type="match status" value="1"/>
</dbReference>
<evidence type="ECO:0000313" key="4">
    <source>
        <dbReference type="Proteomes" id="UP000321058"/>
    </source>
</evidence>
<evidence type="ECO:0000256" key="1">
    <source>
        <dbReference type="PROSITE-ProRule" id="PRU01032"/>
    </source>
</evidence>
<feature type="binding site" evidence="1">
    <location>
        <position position="647"/>
    </location>
    <ligand>
        <name>Ca(2+)</name>
        <dbReference type="ChEBI" id="CHEBI:29108"/>
    </ligand>
</feature>
<name>A0A512NIH3_9HYPH</name>
<accession>A0A512NIH3</accession>
<dbReference type="GO" id="GO:0006508">
    <property type="term" value="P:proteolysis"/>
    <property type="evidence" value="ECO:0007669"/>
    <property type="project" value="UniProtKB-KW"/>
</dbReference>
<gene>
    <name evidence="3" type="ORF">RSO01_59230</name>
</gene>
<dbReference type="GO" id="GO:0008240">
    <property type="term" value="F:tripeptidyl-peptidase activity"/>
    <property type="evidence" value="ECO:0007669"/>
    <property type="project" value="TreeGrafter"/>
</dbReference>
<dbReference type="PANTHER" id="PTHR14218">
    <property type="entry name" value="PROTEASE S8 TRIPEPTIDYL PEPTIDASE I CLN2"/>
    <property type="match status" value="1"/>
</dbReference>
<feature type="active site" description="Charge relay system" evidence="1">
    <location>
        <position position="294"/>
    </location>
</feature>
<feature type="active site" description="Charge relay system" evidence="1">
    <location>
        <position position="298"/>
    </location>
</feature>
<dbReference type="PANTHER" id="PTHR14218:SF15">
    <property type="entry name" value="TRIPEPTIDYL-PEPTIDASE 1"/>
    <property type="match status" value="1"/>
</dbReference>
<dbReference type="Proteomes" id="UP000321058">
    <property type="component" value="Unassembled WGS sequence"/>
</dbReference>
<keyword evidence="1" id="KW-0720">Serine protease</keyword>
<dbReference type="Gene3D" id="3.40.50.200">
    <property type="entry name" value="Peptidase S8/S53 domain"/>
    <property type="match status" value="1"/>
</dbReference>
<feature type="binding site" evidence="1">
    <location>
        <position position="645"/>
    </location>
    <ligand>
        <name>Ca(2+)</name>
        <dbReference type="ChEBI" id="CHEBI:29108"/>
    </ligand>
</feature>
<feature type="binding site" evidence="1">
    <location>
        <position position="610"/>
    </location>
    <ligand>
        <name>Ca(2+)</name>
        <dbReference type="ChEBI" id="CHEBI:29108"/>
    </ligand>
</feature>
<proteinExistence type="predicted"/>
<keyword evidence="1" id="KW-0378">Hydrolase</keyword>
<organism evidence="3 4">
    <name type="scientific">Reyranella soli</name>
    <dbReference type="NCBI Taxonomy" id="1230389"/>
    <lineage>
        <taxon>Bacteria</taxon>
        <taxon>Pseudomonadati</taxon>
        <taxon>Pseudomonadota</taxon>
        <taxon>Alphaproteobacteria</taxon>
        <taxon>Hyphomicrobiales</taxon>
        <taxon>Reyranellaceae</taxon>
        <taxon>Reyranella</taxon>
    </lineage>
</organism>
<dbReference type="InterPro" id="IPR036852">
    <property type="entry name" value="Peptidase_S8/S53_dom_sf"/>
</dbReference>
<comment type="cofactor">
    <cofactor evidence="1">
        <name>Ca(2+)</name>
        <dbReference type="ChEBI" id="CHEBI:29108"/>
    </cofactor>
    <text evidence="1">Binds 1 Ca(2+) ion per subunit.</text>
</comment>
<dbReference type="AlphaFoldDB" id="A0A512NIH3"/>
<protein>
    <recommendedName>
        <fullName evidence="2">Peptidase S53 domain-containing protein</fullName>
    </recommendedName>
</protein>
<evidence type="ECO:0000259" key="2">
    <source>
        <dbReference type="PROSITE" id="PS51695"/>
    </source>
</evidence>
<keyword evidence="1" id="KW-0106">Calcium</keyword>
<sequence length="968" mass="99832">MIIKGNMAYAPLANSTYLDFTGYRVTSETSVEAAYGVTGTAPTFGFNVALVLERNSDPMGLLSENWATRQKTLADLNASGTLWTTYGADQALYDGVVAQLQGASYNLAVLDGTNSNYVSSAESRTIWVEINSAADFANLFQNNTLTMAAIADPSPVNTFLYWTGSLSLPEEWNVAGLWFDTESLPNPSNMTPGQSATLPQGPQSIGNGSLNLAHLPPQQIAALYNFPLDGQAVATGTIGLIEPVTGSVLPNDPLGTGFEASLEAYLASIGRTGTGSVFVQGADGQNAAEGGAGERSLDVGVVAAVNPNSNIALYNGSGFTAATGNAQGTTFTAIQSAIWDMTANPAVLSSSFGDVNSMSPGSPFYSAYQQLFVDAALRNKTFFNALGDGGSGNLIGTGLTELFYNDISPYNVMVGGSSLTSFASAPTDPSLVNAVLAPALKGDLGTLWMLVAGGLKSLPADAASLQVFVETVWNAYYVDGTDITINPGQPFEGGYLVNTTSSGGVDVTQPAPFYQTQYGLYPVATDPLAQPGRGAPDVTADAGGNTVYVVPNDAMDRLSLSGGTSAAAPLWASLAIQFNAIFHDQGLPDLGFANDLLYIASAVAPGSFNDVALGNNISSFTLGGLYESNGTALTPTGYGYEAGPGYDLVSGLGSPNGVLLGRALTAIAHAQMSFDSSPAMLEADGNGWESGADQTLLFQTMTGSSATIGLGLGGSAQIFGSTASALYAWTNRVAQQSLQDDFDSGLVKLFDKQAQGAVMQASISAGDDLTVAINASMATAIQGVLSSPFGFADFVTGAGAVRVARPVAVAETAGGADDQTAVVRLRQNGEDSLSLSVFRVDDLSGTVDGLAPGAAGYAAAAAGRVYAASNGMTSLDGPGYGGYGEYVLTNVDAGDMIAFRLTDRTSGNVFWGFAQANEKVNGQPVGHLWNYGLNTWGFEDQVGGGDHDFNDLILQFDFTSTSGSGWLM</sequence>
<feature type="binding site" evidence="1">
    <location>
        <position position="611"/>
    </location>
    <ligand>
        <name>Ca(2+)</name>
        <dbReference type="ChEBI" id="CHEBI:29108"/>
    </ligand>
</feature>
<dbReference type="GO" id="GO:0046872">
    <property type="term" value="F:metal ion binding"/>
    <property type="evidence" value="ECO:0007669"/>
    <property type="project" value="UniProtKB-UniRule"/>
</dbReference>
<dbReference type="GO" id="GO:0004252">
    <property type="term" value="F:serine-type endopeptidase activity"/>
    <property type="evidence" value="ECO:0007669"/>
    <property type="project" value="UniProtKB-UniRule"/>
</dbReference>